<gene>
    <name evidence="6" type="ORF">C8C77_10123</name>
</gene>
<comment type="subcellular location">
    <subcellularLocation>
        <location evidence="1">Periplasm</location>
    </subcellularLocation>
</comment>
<name>A0A4R7Z7I5_9FIRM</name>
<dbReference type="EMBL" id="SODA01000001">
    <property type="protein sequence ID" value="TDW07554.1"/>
    <property type="molecule type" value="Genomic_DNA"/>
</dbReference>
<dbReference type="InterPro" id="IPR001638">
    <property type="entry name" value="Solute-binding_3/MltF_N"/>
</dbReference>
<dbReference type="OrthoDB" id="9815602at2"/>
<dbReference type="PANTHER" id="PTHR30024:SF47">
    <property type="entry name" value="TAURINE-BINDING PERIPLASMIC PROTEIN"/>
    <property type="match status" value="1"/>
</dbReference>
<proteinExistence type="inferred from homology"/>
<organism evidence="6 7">
    <name type="scientific">Halanaerobium saccharolyticum</name>
    <dbReference type="NCBI Taxonomy" id="43595"/>
    <lineage>
        <taxon>Bacteria</taxon>
        <taxon>Bacillati</taxon>
        <taxon>Bacillota</taxon>
        <taxon>Clostridia</taxon>
        <taxon>Halanaerobiales</taxon>
        <taxon>Halanaerobiaceae</taxon>
        <taxon>Halanaerobium</taxon>
    </lineage>
</organism>
<dbReference type="Pfam" id="PF13379">
    <property type="entry name" value="NMT1_2"/>
    <property type="match status" value="1"/>
</dbReference>
<feature type="chain" id="PRO_5020441701" evidence="4">
    <location>
        <begin position="25"/>
        <end position="304"/>
    </location>
</feature>
<feature type="domain" description="Solute-binding protein family 3/N-terminal" evidence="5">
    <location>
        <begin position="25"/>
        <end position="253"/>
    </location>
</feature>
<dbReference type="RefSeq" id="WP_111570954.1">
    <property type="nucleotide sequence ID" value="NZ_QLME01000002.1"/>
</dbReference>
<dbReference type="SUPFAM" id="SSF53850">
    <property type="entry name" value="Periplasmic binding protein-like II"/>
    <property type="match status" value="1"/>
</dbReference>
<accession>A0A4R7Z7I5</accession>
<feature type="signal peptide" evidence="4">
    <location>
        <begin position="1"/>
        <end position="24"/>
    </location>
</feature>
<dbReference type="Proteomes" id="UP000294697">
    <property type="component" value="Unassembled WGS sequence"/>
</dbReference>
<dbReference type="GO" id="GO:0042597">
    <property type="term" value="C:periplasmic space"/>
    <property type="evidence" value="ECO:0007669"/>
    <property type="project" value="UniProtKB-SubCell"/>
</dbReference>
<evidence type="ECO:0000313" key="7">
    <source>
        <dbReference type="Proteomes" id="UP000294697"/>
    </source>
</evidence>
<dbReference type="AlphaFoldDB" id="A0A4R7Z7I5"/>
<comment type="caution">
    <text evidence="6">The sequence shown here is derived from an EMBL/GenBank/DDBJ whole genome shotgun (WGS) entry which is preliminary data.</text>
</comment>
<sequence>MKKSLKVSLVILVLLIVCTFPAAAALKVGILPDADSIPLIVAEEEGLFAESGLEIEIVSFNNPIERDSAIQANAIDGAISDVLSILFFVDNGQNVKITSLTNGRYVLLSGKNTEIRDYEDLKNVEIAISSNTIIEYITDRLVKTNGLEDEEIAKVAIPKIPVRLQMLEAGKVKAACLPEPLASVLIKNGANKIGESTELGEAPGIMLFKEQAIEKKEKEIEAFYTAYLKAVELLNEDSDQYRDLLIEKAGFPEKIKESFVYPEYDKPHLPQKNTVDLVIDWMERKDLVEGEYKFQDIIESRFVE</sequence>
<dbReference type="SMART" id="SM00062">
    <property type="entry name" value="PBPb"/>
    <property type="match status" value="1"/>
</dbReference>
<evidence type="ECO:0000256" key="1">
    <source>
        <dbReference type="ARBA" id="ARBA00004418"/>
    </source>
</evidence>
<evidence type="ECO:0000256" key="3">
    <source>
        <dbReference type="ARBA" id="ARBA00022729"/>
    </source>
</evidence>
<keyword evidence="3 4" id="KW-0732">Signal</keyword>
<evidence type="ECO:0000256" key="2">
    <source>
        <dbReference type="ARBA" id="ARBA00010742"/>
    </source>
</evidence>
<comment type="similarity">
    <text evidence="2">Belongs to the bacterial solute-binding protein SsuA/TauA family.</text>
</comment>
<dbReference type="Gene3D" id="3.40.190.10">
    <property type="entry name" value="Periplasmic binding protein-like II"/>
    <property type="match status" value="2"/>
</dbReference>
<protein>
    <submittedName>
        <fullName evidence="6">NitT/TauT family transport system substrate-binding protein</fullName>
    </submittedName>
</protein>
<evidence type="ECO:0000313" key="6">
    <source>
        <dbReference type="EMBL" id="TDW07554.1"/>
    </source>
</evidence>
<dbReference type="PANTHER" id="PTHR30024">
    <property type="entry name" value="ALIPHATIC SULFONATES-BINDING PROTEIN-RELATED"/>
    <property type="match status" value="1"/>
</dbReference>
<evidence type="ECO:0000256" key="4">
    <source>
        <dbReference type="SAM" id="SignalP"/>
    </source>
</evidence>
<reference evidence="6 7" key="1">
    <citation type="submission" date="2019-03" db="EMBL/GenBank/DDBJ databases">
        <title>Subsurface microbial communities from deep shales in Ohio and West Virginia, USA.</title>
        <authorList>
            <person name="Wrighton K."/>
        </authorList>
    </citation>
    <scope>NUCLEOTIDE SEQUENCE [LARGE SCALE GENOMIC DNA]</scope>
    <source>
        <strain evidence="6 7">MSL9.2</strain>
    </source>
</reference>
<evidence type="ECO:0000259" key="5">
    <source>
        <dbReference type="SMART" id="SM00062"/>
    </source>
</evidence>